<name>A0A8J2YQ38_9PROT</name>
<dbReference type="PANTHER" id="PTHR30136">
    <property type="entry name" value="HELIX-TURN-HELIX TRANSCRIPTIONAL REGULATOR, ICLR FAMILY"/>
    <property type="match status" value="1"/>
</dbReference>
<reference evidence="6" key="1">
    <citation type="journal article" date="2014" name="Int. J. Syst. Evol. Microbiol.">
        <title>Complete genome sequence of Corynebacterium casei LMG S-19264T (=DSM 44701T), isolated from a smear-ripened cheese.</title>
        <authorList>
            <consortium name="US DOE Joint Genome Institute (JGI-PGF)"/>
            <person name="Walter F."/>
            <person name="Albersmeier A."/>
            <person name="Kalinowski J."/>
            <person name="Ruckert C."/>
        </authorList>
    </citation>
    <scope>NUCLEOTIDE SEQUENCE</scope>
    <source>
        <strain evidence="6">CGMCC 1.15725</strain>
    </source>
</reference>
<evidence type="ECO:0000313" key="6">
    <source>
        <dbReference type="EMBL" id="GGF03427.1"/>
    </source>
</evidence>
<evidence type="ECO:0000259" key="5">
    <source>
        <dbReference type="PROSITE" id="PS51078"/>
    </source>
</evidence>
<dbReference type="InterPro" id="IPR014757">
    <property type="entry name" value="Tscrpt_reg_IclR_C"/>
</dbReference>
<dbReference type="Proteomes" id="UP000646365">
    <property type="component" value="Unassembled WGS sequence"/>
</dbReference>
<dbReference type="InterPro" id="IPR036390">
    <property type="entry name" value="WH_DNA-bd_sf"/>
</dbReference>
<protein>
    <submittedName>
        <fullName evidence="6">IclR family transcriptional regulator</fullName>
    </submittedName>
</protein>
<dbReference type="InterPro" id="IPR012794">
    <property type="entry name" value="PcaR_PcaU"/>
</dbReference>
<gene>
    <name evidence="6" type="ORF">GCM10011611_06120</name>
</gene>
<organism evidence="6 7">
    <name type="scientific">Aliidongia dinghuensis</name>
    <dbReference type="NCBI Taxonomy" id="1867774"/>
    <lineage>
        <taxon>Bacteria</taxon>
        <taxon>Pseudomonadati</taxon>
        <taxon>Pseudomonadota</taxon>
        <taxon>Alphaproteobacteria</taxon>
        <taxon>Rhodospirillales</taxon>
        <taxon>Dongiaceae</taxon>
        <taxon>Aliidongia</taxon>
    </lineage>
</organism>
<dbReference type="Pfam" id="PF09339">
    <property type="entry name" value="HTH_IclR"/>
    <property type="match status" value="1"/>
</dbReference>
<proteinExistence type="predicted"/>
<evidence type="ECO:0000256" key="3">
    <source>
        <dbReference type="ARBA" id="ARBA00023163"/>
    </source>
</evidence>
<feature type="domain" description="IclR-ED" evidence="5">
    <location>
        <begin position="72"/>
        <end position="256"/>
    </location>
</feature>
<reference evidence="6" key="2">
    <citation type="submission" date="2020-09" db="EMBL/GenBank/DDBJ databases">
        <authorList>
            <person name="Sun Q."/>
            <person name="Zhou Y."/>
        </authorList>
    </citation>
    <scope>NUCLEOTIDE SEQUENCE</scope>
    <source>
        <strain evidence="6">CGMCC 1.15725</strain>
    </source>
</reference>
<evidence type="ECO:0000256" key="1">
    <source>
        <dbReference type="ARBA" id="ARBA00023015"/>
    </source>
</evidence>
<keyword evidence="1" id="KW-0805">Transcription regulation</keyword>
<dbReference type="SUPFAM" id="SSF55781">
    <property type="entry name" value="GAF domain-like"/>
    <property type="match status" value="1"/>
</dbReference>
<dbReference type="GO" id="GO:0003700">
    <property type="term" value="F:DNA-binding transcription factor activity"/>
    <property type="evidence" value="ECO:0007669"/>
    <property type="project" value="TreeGrafter"/>
</dbReference>
<dbReference type="PROSITE" id="PS51077">
    <property type="entry name" value="HTH_ICLR"/>
    <property type="match status" value="1"/>
</dbReference>
<keyword evidence="3" id="KW-0804">Transcription</keyword>
<dbReference type="EMBL" id="BMJQ01000001">
    <property type="protein sequence ID" value="GGF03427.1"/>
    <property type="molecule type" value="Genomic_DNA"/>
</dbReference>
<dbReference type="PROSITE" id="PS51078">
    <property type="entry name" value="ICLR_ED"/>
    <property type="match status" value="1"/>
</dbReference>
<dbReference type="Pfam" id="PF01614">
    <property type="entry name" value="IclR_C"/>
    <property type="match status" value="1"/>
</dbReference>
<evidence type="ECO:0000256" key="2">
    <source>
        <dbReference type="ARBA" id="ARBA00023125"/>
    </source>
</evidence>
<dbReference type="RefSeq" id="WP_189042289.1">
    <property type="nucleotide sequence ID" value="NZ_BMJQ01000001.1"/>
</dbReference>
<feature type="domain" description="HTH iclR-type" evidence="4">
    <location>
        <begin position="11"/>
        <end position="71"/>
    </location>
</feature>
<dbReference type="NCBIfam" id="TIGR02431">
    <property type="entry name" value="pcaR_pcaU"/>
    <property type="match status" value="1"/>
</dbReference>
<comment type="caution">
    <text evidence="6">The sequence shown here is derived from an EMBL/GenBank/DDBJ whole genome shotgun (WGS) entry which is preliminary data.</text>
</comment>
<dbReference type="Gene3D" id="3.30.450.40">
    <property type="match status" value="1"/>
</dbReference>
<keyword evidence="2" id="KW-0238">DNA-binding</keyword>
<accession>A0A8J2YQ38</accession>
<dbReference type="GO" id="GO:0003677">
    <property type="term" value="F:DNA binding"/>
    <property type="evidence" value="ECO:0007669"/>
    <property type="project" value="UniProtKB-KW"/>
</dbReference>
<dbReference type="PANTHER" id="PTHR30136:SF34">
    <property type="entry name" value="TRANSCRIPTIONAL REGULATOR"/>
    <property type="match status" value="1"/>
</dbReference>
<dbReference type="AlphaFoldDB" id="A0A8J2YQ38"/>
<dbReference type="Gene3D" id="1.10.10.10">
    <property type="entry name" value="Winged helix-like DNA-binding domain superfamily/Winged helix DNA-binding domain"/>
    <property type="match status" value="1"/>
</dbReference>
<dbReference type="InterPro" id="IPR029016">
    <property type="entry name" value="GAF-like_dom_sf"/>
</dbReference>
<dbReference type="InterPro" id="IPR005471">
    <property type="entry name" value="Tscrpt_reg_IclR_N"/>
</dbReference>
<dbReference type="SUPFAM" id="SSF46785">
    <property type="entry name" value="Winged helix' DNA-binding domain"/>
    <property type="match status" value="1"/>
</dbReference>
<dbReference type="InterPro" id="IPR036388">
    <property type="entry name" value="WH-like_DNA-bd_sf"/>
</dbReference>
<dbReference type="GO" id="GO:0045893">
    <property type="term" value="P:positive regulation of DNA-templated transcription"/>
    <property type="evidence" value="ECO:0007669"/>
    <property type="project" value="InterPro"/>
</dbReference>
<sequence>MSQADSDADFVHSLARGLAVIRAFGADTPQLSMSDVAKRTGLSRAVVRRFLHTLVELGYVGVDGRLYSLRPRILELGYAFLSSMPIWDVIQPALRDVSSRLRATCAAGMLDGIEVVHVARAGRTETVAVSFGVGARLPAFHTAMGRVLLSALPPDERAARLSQADLPAYTPFTLTDPARLMAELETVAAQGWALVDRELEPGLIALGVPLRNRSGQVVAALVTSARATRLDADTMRTEHLPALIETCERLTPALHLQG</sequence>
<dbReference type="GO" id="GO:0045892">
    <property type="term" value="P:negative regulation of DNA-templated transcription"/>
    <property type="evidence" value="ECO:0007669"/>
    <property type="project" value="TreeGrafter"/>
</dbReference>
<keyword evidence="7" id="KW-1185">Reference proteome</keyword>
<dbReference type="GO" id="GO:0046278">
    <property type="term" value="P:3,4-dihydroxybenzoate metabolic process"/>
    <property type="evidence" value="ECO:0007669"/>
    <property type="project" value="InterPro"/>
</dbReference>
<dbReference type="SMART" id="SM00346">
    <property type="entry name" value="HTH_ICLR"/>
    <property type="match status" value="1"/>
</dbReference>
<evidence type="ECO:0000313" key="7">
    <source>
        <dbReference type="Proteomes" id="UP000646365"/>
    </source>
</evidence>
<dbReference type="InterPro" id="IPR050707">
    <property type="entry name" value="HTH_MetabolicPath_Reg"/>
</dbReference>
<evidence type="ECO:0000259" key="4">
    <source>
        <dbReference type="PROSITE" id="PS51077"/>
    </source>
</evidence>